<evidence type="ECO:0000256" key="1">
    <source>
        <dbReference type="SAM" id="MobiDB-lite"/>
    </source>
</evidence>
<feature type="region of interest" description="Disordered" evidence="1">
    <location>
        <begin position="121"/>
        <end position="189"/>
    </location>
</feature>
<accession>A0ABP7FVV8</accession>
<dbReference type="EMBL" id="BAABEP010000044">
    <property type="protein sequence ID" value="GAA3747400.1"/>
    <property type="molecule type" value="Genomic_DNA"/>
</dbReference>
<evidence type="ECO:0000313" key="3">
    <source>
        <dbReference type="Proteomes" id="UP001499884"/>
    </source>
</evidence>
<evidence type="ECO:0000313" key="2">
    <source>
        <dbReference type="EMBL" id="GAA3747400.1"/>
    </source>
</evidence>
<name>A0ABP7FVV8_9ACTN</name>
<comment type="caution">
    <text evidence="2">The sequence shown here is derived from an EMBL/GenBank/DDBJ whole genome shotgun (WGS) entry which is preliminary data.</text>
</comment>
<keyword evidence="3" id="KW-1185">Reference proteome</keyword>
<reference evidence="3" key="1">
    <citation type="journal article" date="2019" name="Int. J. Syst. Evol. Microbiol.">
        <title>The Global Catalogue of Microorganisms (GCM) 10K type strain sequencing project: providing services to taxonomists for standard genome sequencing and annotation.</title>
        <authorList>
            <consortium name="The Broad Institute Genomics Platform"/>
            <consortium name="The Broad Institute Genome Sequencing Center for Infectious Disease"/>
            <person name="Wu L."/>
            <person name="Ma J."/>
        </authorList>
    </citation>
    <scope>NUCLEOTIDE SEQUENCE [LARGE SCALE GENOMIC DNA]</scope>
    <source>
        <strain evidence="3">JCM 30846</strain>
    </source>
</reference>
<proteinExistence type="predicted"/>
<protein>
    <submittedName>
        <fullName evidence="2">Uncharacterized protein</fullName>
    </submittedName>
</protein>
<feature type="compositionally biased region" description="Basic and acidic residues" evidence="1">
    <location>
        <begin position="125"/>
        <end position="139"/>
    </location>
</feature>
<dbReference type="RefSeq" id="WP_345651699.1">
    <property type="nucleotide sequence ID" value="NZ_BAABEP010000044.1"/>
</dbReference>
<gene>
    <name evidence="2" type="ORF">GCM10023082_49780</name>
</gene>
<organism evidence="2 3">
    <name type="scientific">Streptomyces tremellae</name>
    <dbReference type="NCBI Taxonomy" id="1124239"/>
    <lineage>
        <taxon>Bacteria</taxon>
        <taxon>Bacillati</taxon>
        <taxon>Actinomycetota</taxon>
        <taxon>Actinomycetes</taxon>
        <taxon>Kitasatosporales</taxon>
        <taxon>Streptomycetaceae</taxon>
        <taxon>Streptomyces</taxon>
    </lineage>
</organism>
<dbReference type="Proteomes" id="UP001499884">
    <property type="component" value="Unassembled WGS sequence"/>
</dbReference>
<sequence length="189" mass="20471">MMLALLEEIPSVDLPGELAAPSLIRAARSAGWRYARARRRERPADWLENVADSAGDGFEDTVAEEAEHWLGVVVPRPAGPDGLRAVPRVFAPAGQVEAVVLTGLAGDYGLREVVGRARRQVSSDSVRHHGLVERLDSSGRPRSVSTLPGPHRPRKGSDCADAGAGGRQDDRGELTADIFVATTRRRRRR</sequence>